<evidence type="ECO:0000256" key="1">
    <source>
        <dbReference type="SAM" id="Phobius"/>
    </source>
</evidence>
<sequence>MIVSHFTSSCGSSICSCFVSYLCFSASLLLSCIVSLLPSQKKKAKKSFFCSLPSMYFLLSAVVVQDFAA</sequence>
<keyword evidence="3" id="KW-1185">Reference proteome</keyword>
<keyword evidence="1" id="KW-0812">Transmembrane</keyword>
<keyword evidence="1" id="KW-1133">Transmembrane helix</keyword>
<protein>
    <submittedName>
        <fullName evidence="2">Uncharacterized protein</fullName>
    </submittedName>
</protein>
<name>A0AAV5MFT6_9ROSI</name>
<reference evidence="2 3" key="1">
    <citation type="journal article" date="2021" name="Commun. Biol.">
        <title>The genome of Shorea leprosula (Dipterocarpaceae) highlights the ecological relevance of drought in aseasonal tropical rainforests.</title>
        <authorList>
            <person name="Ng K.K.S."/>
            <person name="Kobayashi M.J."/>
            <person name="Fawcett J.A."/>
            <person name="Hatakeyama M."/>
            <person name="Paape T."/>
            <person name="Ng C.H."/>
            <person name="Ang C.C."/>
            <person name="Tnah L.H."/>
            <person name="Lee C.T."/>
            <person name="Nishiyama T."/>
            <person name="Sese J."/>
            <person name="O'Brien M.J."/>
            <person name="Copetti D."/>
            <person name="Mohd Noor M.I."/>
            <person name="Ong R.C."/>
            <person name="Putra M."/>
            <person name="Sireger I.Z."/>
            <person name="Indrioko S."/>
            <person name="Kosugi Y."/>
            <person name="Izuno A."/>
            <person name="Isagi Y."/>
            <person name="Lee S.L."/>
            <person name="Shimizu K.K."/>
        </authorList>
    </citation>
    <scope>NUCLEOTIDE SEQUENCE [LARGE SCALE GENOMIC DNA]</scope>
    <source>
        <strain evidence="2">214</strain>
    </source>
</reference>
<feature type="transmembrane region" description="Helical" evidence="1">
    <location>
        <begin position="18"/>
        <end position="37"/>
    </location>
</feature>
<keyword evidence="1" id="KW-0472">Membrane</keyword>
<proteinExistence type="predicted"/>
<comment type="caution">
    <text evidence="2">The sequence shown here is derived from an EMBL/GenBank/DDBJ whole genome shotgun (WGS) entry which is preliminary data.</text>
</comment>
<accession>A0AAV5MFT6</accession>
<dbReference type="EMBL" id="BPVZ01000233">
    <property type="protein sequence ID" value="GKV47703.1"/>
    <property type="molecule type" value="Genomic_DNA"/>
</dbReference>
<dbReference type="AlphaFoldDB" id="A0AAV5MFT6"/>
<gene>
    <name evidence="2" type="ORF">SLEP1_g54572</name>
</gene>
<organism evidence="2 3">
    <name type="scientific">Rubroshorea leprosula</name>
    <dbReference type="NCBI Taxonomy" id="152421"/>
    <lineage>
        <taxon>Eukaryota</taxon>
        <taxon>Viridiplantae</taxon>
        <taxon>Streptophyta</taxon>
        <taxon>Embryophyta</taxon>
        <taxon>Tracheophyta</taxon>
        <taxon>Spermatophyta</taxon>
        <taxon>Magnoliopsida</taxon>
        <taxon>eudicotyledons</taxon>
        <taxon>Gunneridae</taxon>
        <taxon>Pentapetalae</taxon>
        <taxon>rosids</taxon>
        <taxon>malvids</taxon>
        <taxon>Malvales</taxon>
        <taxon>Dipterocarpaceae</taxon>
        <taxon>Rubroshorea</taxon>
    </lineage>
</organism>
<evidence type="ECO:0000313" key="3">
    <source>
        <dbReference type="Proteomes" id="UP001054252"/>
    </source>
</evidence>
<dbReference type="Proteomes" id="UP001054252">
    <property type="component" value="Unassembled WGS sequence"/>
</dbReference>
<evidence type="ECO:0000313" key="2">
    <source>
        <dbReference type="EMBL" id="GKV47703.1"/>
    </source>
</evidence>